<dbReference type="EMBL" id="JBFOLK010000006">
    <property type="protein sequence ID" value="KAL2506003.1"/>
    <property type="molecule type" value="Genomic_DNA"/>
</dbReference>
<dbReference type="Gene3D" id="3.40.50.300">
    <property type="entry name" value="P-loop containing nucleotide triphosphate hydrolases"/>
    <property type="match status" value="1"/>
</dbReference>
<sequence>MALDAVVSVIIQKLRDMVAEESITHNKVIGIQLKEMQEALEKMQGFFIDAADKETNVEAIKKWTDNYLQNLYYVEDTIESFALRITRQRKRMGFLMNHALFLKNFTACKMLSRKLVKIQRAIDFLNDQKPVDVEDASLRSRRSQENDEQNGRQIEPGGAVSLSSWTTVNSAGEKNVEEKTNTHDYAGFDDITPNARHSISTSFTESSSPKALVRSFSYVPPFSSEASFIRERWQQSKLIYNGSSDEQELYIVGFRQDMCDLVNRLIKEDNGDDLIISLVGELGSGKTTLARAVYGKRIIKDYFKSSSAWVTISKESSTADFLLNLLKQVGESKDQGRVLTEQMLQTRVWERLMDRKYLIVLDGVESCDVWENLKNVFPDDKNGSKIILTTCHEQVATYADPNSPPHYMKKLDNHDSWKLFLNKVGLEESEECSTLKKKIIEICYGLPLKIVLLGSLLSTKKDEGYDKWASILDSQENSHASDTLSFCYNDLDAHSKLCLLYLMLFPQEYDIPIRRLLRLWLAEGFVKHPEKQDMCQEIAVQGYFDNLVKRSLIQISKLRSDGSPRKCRLLGVLRDYLLDKARDICLFHVHRNLDCHEDGGRYGKRRLVEYADAKNCPLDRFQFQYLRSYISFNFQKKDTPAKEVRNLLSNTIGKGFGLLRVLDLEGVYKPSLPDNLGDLFHLRYLGLRWTFLDKLPKSVGDLTYLETLDLKHTYINRIPTSIWRLKHLQHLNLNEIRLDKDMPLHLSGSLPPLLTLWGLSVDPDSPVKKCLSKLTQLRELGISFRLSNFDDHSSQARNGSSCLTQFREDLLDWISKLTTLQSLRLRSKDDMGYPSELSLKPLSSLEKLSNLNLLGKLQKLPERDQFPPNIKVLTLSVSHLVNDPMPILGQLPSLTVLRLLANSYRGKKIVCPQGTFKELRVLNLWMLKDLEEWELEEGAMEKLKELNIRCCSNLNNIPGKLLQQRTFKDLILTNMPGKFIQDIEKKNFGKVSITVKDYKFTPLPWEQADDLPNGVASSVNGYSNGEISHN</sequence>
<dbReference type="InterPro" id="IPR055414">
    <property type="entry name" value="LRR_R13L4/SHOC2-like"/>
</dbReference>
<evidence type="ECO:0000256" key="4">
    <source>
        <dbReference type="ARBA" id="ARBA00022741"/>
    </source>
</evidence>
<feature type="region of interest" description="Disordered" evidence="7">
    <location>
        <begin position="135"/>
        <end position="158"/>
    </location>
</feature>
<feature type="domain" description="NB-ARC" evidence="8">
    <location>
        <begin position="257"/>
        <end position="427"/>
    </location>
</feature>
<dbReference type="InterPro" id="IPR027417">
    <property type="entry name" value="P-loop_NTPase"/>
</dbReference>
<reference evidence="13" key="1">
    <citation type="submission" date="2024-07" db="EMBL/GenBank/DDBJ databases">
        <title>Two chromosome-level genome assemblies of Korean endemic species Abeliophyllum distichum and Forsythia ovata (Oleaceae).</title>
        <authorList>
            <person name="Jang H."/>
        </authorList>
    </citation>
    <scope>NUCLEOTIDE SEQUENCE [LARGE SCALE GENOMIC DNA]</scope>
</reference>
<keyword evidence="4" id="KW-0547">Nucleotide-binding</keyword>
<evidence type="ECO:0000256" key="7">
    <source>
        <dbReference type="SAM" id="MobiDB-lite"/>
    </source>
</evidence>
<dbReference type="InterPro" id="IPR032675">
    <property type="entry name" value="LRR_dom_sf"/>
</dbReference>
<dbReference type="GO" id="GO:0006952">
    <property type="term" value="P:defense response"/>
    <property type="evidence" value="ECO:0007669"/>
    <property type="project" value="UniProtKB-KW"/>
</dbReference>
<dbReference type="InterPro" id="IPR044974">
    <property type="entry name" value="Disease_R_plants"/>
</dbReference>
<dbReference type="SUPFAM" id="SSF52540">
    <property type="entry name" value="P-loop containing nucleoside triphosphate hydrolases"/>
    <property type="match status" value="1"/>
</dbReference>
<dbReference type="SUPFAM" id="SSF52058">
    <property type="entry name" value="L domain-like"/>
    <property type="match status" value="1"/>
</dbReference>
<keyword evidence="5" id="KW-0611">Plant defense</keyword>
<feature type="domain" description="Disease resistance N-terminal" evidence="9">
    <location>
        <begin position="6"/>
        <end position="92"/>
    </location>
</feature>
<dbReference type="Pfam" id="PF00931">
    <property type="entry name" value="NB-ARC"/>
    <property type="match status" value="1"/>
</dbReference>
<dbReference type="Pfam" id="PF23559">
    <property type="entry name" value="WHD_DRP"/>
    <property type="match status" value="1"/>
</dbReference>
<protein>
    <submittedName>
        <fullName evidence="12">Disease resistance RPP13-like protein 2</fullName>
    </submittedName>
</protein>
<dbReference type="Gene3D" id="1.10.10.10">
    <property type="entry name" value="Winged helix-like DNA-binding domain superfamily/Winged helix DNA-binding domain"/>
    <property type="match status" value="1"/>
</dbReference>
<dbReference type="AlphaFoldDB" id="A0ABD1T006"/>
<dbReference type="InterPro" id="IPR036388">
    <property type="entry name" value="WH-like_DNA-bd_sf"/>
</dbReference>
<evidence type="ECO:0000256" key="6">
    <source>
        <dbReference type="ARBA" id="ARBA00022840"/>
    </source>
</evidence>
<evidence type="ECO:0000259" key="8">
    <source>
        <dbReference type="Pfam" id="PF00931"/>
    </source>
</evidence>
<keyword evidence="2" id="KW-0433">Leucine-rich repeat</keyword>
<dbReference type="Pfam" id="PF23598">
    <property type="entry name" value="LRR_14"/>
    <property type="match status" value="1"/>
</dbReference>
<dbReference type="Proteomes" id="UP001604336">
    <property type="component" value="Unassembled WGS sequence"/>
</dbReference>
<dbReference type="Gene3D" id="3.80.10.10">
    <property type="entry name" value="Ribonuclease Inhibitor"/>
    <property type="match status" value="1"/>
</dbReference>
<dbReference type="FunFam" id="1.10.10.10:FF:000322">
    <property type="entry name" value="Probable disease resistance protein At1g63360"/>
    <property type="match status" value="1"/>
</dbReference>
<keyword evidence="6" id="KW-0067">ATP-binding</keyword>
<dbReference type="PANTHER" id="PTHR23155:SF955">
    <property type="entry name" value="AAA+ ATPASE DOMAIN-CONTAINING PROTEIN"/>
    <property type="match status" value="1"/>
</dbReference>
<dbReference type="Gene3D" id="1.10.8.430">
    <property type="entry name" value="Helical domain of apoptotic protease-activating factors"/>
    <property type="match status" value="1"/>
</dbReference>
<evidence type="ECO:0000256" key="5">
    <source>
        <dbReference type="ARBA" id="ARBA00022821"/>
    </source>
</evidence>
<comment type="caution">
    <text evidence="12">The sequence shown here is derived from an EMBL/GenBank/DDBJ whole genome shotgun (WGS) entry which is preliminary data.</text>
</comment>
<feature type="domain" description="Disease resistance R13L4/SHOC-2-like LRR" evidence="11">
    <location>
        <begin position="655"/>
        <end position="951"/>
    </location>
</feature>
<dbReference type="PRINTS" id="PR00364">
    <property type="entry name" value="DISEASERSIST"/>
</dbReference>
<dbReference type="GO" id="GO:0005524">
    <property type="term" value="F:ATP binding"/>
    <property type="evidence" value="ECO:0007669"/>
    <property type="project" value="UniProtKB-KW"/>
</dbReference>
<evidence type="ECO:0000313" key="13">
    <source>
        <dbReference type="Proteomes" id="UP001604336"/>
    </source>
</evidence>
<dbReference type="InterPro" id="IPR042197">
    <property type="entry name" value="Apaf_helical"/>
</dbReference>
<evidence type="ECO:0000259" key="10">
    <source>
        <dbReference type="Pfam" id="PF23559"/>
    </source>
</evidence>
<dbReference type="InterPro" id="IPR058922">
    <property type="entry name" value="WHD_DRP"/>
</dbReference>
<feature type="domain" description="Disease resistance protein winged helix" evidence="10">
    <location>
        <begin position="504"/>
        <end position="575"/>
    </location>
</feature>
<keyword evidence="3" id="KW-0677">Repeat</keyword>
<dbReference type="GO" id="GO:0051707">
    <property type="term" value="P:response to other organism"/>
    <property type="evidence" value="ECO:0007669"/>
    <property type="project" value="UniProtKB-ARBA"/>
</dbReference>
<dbReference type="Gene3D" id="1.20.5.4130">
    <property type="match status" value="1"/>
</dbReference>
<evidence type="ECO:0000259" key="9">
    <source>
        <dbReference type="Pfam" id="PF18052"/>
    </source>
</evidence>
<evidence type="ECO:0000313" key="12">
    <source>
        <dbReference type="EMBL" id="KAL2506003.1"/>
    </source>
</evidence>
<accession>A0ABD1T006</accession>
<feature type="compositionally biased region" description="Basic and acidic residues" evidence="7">
    <location>
        <begin position="135"/>
        <end position="145"/>
    </location>
</feature>
<dbReference type="Pfam" id="PF18052">
    <property type="entry name" value="Rx_N"/>
    <property type="match status" value="1"/>
</dbReference>
<evidence type="ECO:0000256" key="1">
    <source>
        <dbReference type="ARBA" id="ARBA00008894"/>
    </source>
</evidence>
<dbReference type="InterPro" id="IPR002182">
    <property type="entry name" value="NB-ARC"/>
</dbReference>
<comment type="similarity">
    <text evidence="1">Belongs to the disease resistance NB-LRR family.</text>
</comment>
<evidence type="ECO:0000256" key="2">
    <source>
        <dbReference type="ARBA" id="ARBA00022614"/>
    </source>
</evidence>
<organism evidence="12 13">
    <name type="scientific">Abeliophyllum distichum</name>
    <dbReference type="NCBI Taxonomy" id="126358"/>
    <lineage>
        <taxon>Eukaryota</taxon>
        <taxon>Viridiplantae</taxon>
        <taxon>Streptophyta</taxon>
        <taxon>Embryophyta</taxon>
        <taxon>Tracheophyta</taxon>
        <taxon>Spermatophyta</taxon>
        <taxon>Magnoliopsida</taxon>
        <taxon>eudicotyledons</taxon>
        <taxon>Gunneridae</taxon>
        <taxon>Pentapetalae</taxon>
        <taxon>asterids</taxon>
        <taxon>lamiids</taxon>
        <taxon>Lamiales</taxon>
        <taxon>Oleaceae</taxon>
        <taxon>Forsythieae</taxon>
        <taxon>Abeliophyllum</taxon>
    </lineage>
</organism>
<evidence type="ECO:0000259" key="11">
    <source>
        <dbReference type="Pfam" id="PF23598"/>
    </source>
</evidence>
<name>A0ABD1T006_9LAMI</name>
<dbReference type="InterPro" id="IPR041118">
    <property type="entry name" value="Rx_N"/>
</dbReference>
<evidence type="ECO:0000256" key="3">
    <source>
        <dbReference type="ARBA" id="ARBA00022737"/>
    </source>
</evidence>
<gene>
    <name evidence="12" type="ORF">Adt_21624</name>
</gene>
<proteinExistence type="inferred from homology"/>
<dbReference type="PANTHER" id="PTHR23155">
    <property type="entry name" value="DISEASE RESISTANCE PROTEIN RP"/>
    <property type="match status" value="1"/>
</dbReference>
<keyword evidence="13" id="KW-1185">Reference proteome</keyword>